<accession>A0A3M7QIF3</accession>
<reference evidence="1 2" key="1">
    <citation type="journal article" date="2018" name="Sci. Rep.">
        <title>Genomic signatures of local adaptation to the degree of environmental predictability in rotifers.</title>
        <authorList>
            <person name="Franch-Gras L."/>
            <person name="Hahn C."/>
            <person name="Garcia-Roger E.M."/>
            <person name="Carmona M.J."/>
            <person name="Serra M."/>
            <person name="Gomez A."/>
        </authorList>
    </citation>
    <scope>NUCLEOTIDE SEQUENCE [LARGE SCALE GENOMIC DNA]</scope>
    <source>
        <strain evidence="1">HYR1</strain>
    </source>
</reference>
<proteinExistence type="predicted"/>
<gene>
    <name evidence="1" type="ORF">BpHYR1_049425</name>
</gene>
<evidence type="ECO:0000313" key="2">
    <source>
        <dbReference type="Proteomes" id="UP000276133"/>
    </source>
</evidence>
<dbReference type="Proteomes" id="UP000276133">
    <property type="component" value="Unassembled WGS sequence"/>
</dbReference>
<keyword evidence="2" id="KW-1185">Reference proteome</keyword>
<sequence length="122" mass="13402">MYSRDLAWFMHFTVVYTGGLMHVGFKSVQVAVLWQVDVLFELSLEAIVALGQVEIYDGGCCQFAGVYGQGIGLYWLDFETVDDQLFAGPVAVVDQLNTDVLGPKVRSDVDGSFELVPAALVY</sequence>
<evidence type="ECO:0000313" key="1">
    <source>
        <dbReference type="EMBL" id="RNA11216.1"/>
    </source>
</evidence>
<protein>
    <submittedName>
        <fullName evidence="1">Uncharacterized protein</fullName>
    </submittedName>
</protein>
<name>A0A3M7QIF3_BRAPC</name>
<comment type="caution">
    <text evidence="1">The sequence shown here is derived from an EMBL/GenBank/DDBJ whole genome shotgun (WGS) entry which is preliminary data.</text>
</comment>
<organism evidence="1 2">
    <name type="scientific">Brachionus plicatilis</name>
    <name type="common">Marine rotifer</name>
    <name type="synonym">Brachionus muelleri</name>
    <dbReference type="NCBI Taxonomy" id="10195"/>
    <lineage>
        <taxon>Eukaryota</taxon>
        <taxon>Metazoa</taxon>
        <taxon>Spiralia</taxon>
        <taxon>Gnathifera</taxon>
        <taxon>Rotifera</taxon>
        <taxon>Eurotatoria</taxon>
        <taxon>Monogononta</taxon>
        <taxon>Pseudotrocha</taxon>
        <taxon>Ploima</taxon>
        <taxon>Brachionidae</taxon>
        <taxon>Brachionus</taxon>
    </lineage>
</organism>
<dbReference type="EMBL" id="REGN01006015">
    <property type="protein sequence ID" value="RNA11216.1"/>
    <property type="molecule type" value="Genomic_DNA"/>
</dbReference>
<dbReference type="AlphaFoldDB" id="A0A3M7QIF3"/>